<evidence type="ECO:0000256" key="5">
    <source>
        <dbReference type="ARBA" id="ARBA00022927"/>
    </source>
</evidence>
<keyword evidence="6" id="KW-0812">Transmembrane</keyword>
<keyword evidence="6" id="KW-1133">Transmembrane helix</keyword>
<keyword evidence="8" id="KW-1185">Reference proteome</keyword>
<name>A0A9Q1L7V4_9SOLA</name>
<dbReference type="SUPFAM" id="SSF48371">
    <property type="entry name" value="ARM repeat"/>
    <property type="match status" value="1"/>
</dbReference>
<dbReference type="Proteomes" id="UP001152561">
    <property type="component" value="Unassembled WGS sequence"/>
</dbReference>
<evidence type="ECO:0000313" key="7">
    <source>
        <dbReference type="EMBL" id="KAJ8529260.1"/>
    </source>
</evidence>
<accession>A0A9Q1L7V4</accession>
<dbReference type="PANTHER" id="PTHR10527">
    <property type="entry name" value="IMPORTIN BETA"/>
    <property type="match status" value="1"/>
</dbReference>
<sequence>MSAKTIAKNVTTRLLLNFPFDPGSDDGHAGDVTKVFDENPYRVKAKFLDQVANMESCLVPFDGHVYVKSSCLDNEKGAFTDIIGRNSLVVFSNNSTQVRVVHFDVVKNWQLLAKSHISHSVRIEYHVEIFSFVDKDQLEPRSIWMHNKIISVTHIIFLIIKFGFGIGKFLFDRLFNDIGGAGYYQESSHVYDELYVVEVFRKVMTTRARRTAATVDLMKTQDFFREYSVFHFGGEELHQPRYLEILMLPSVSTRRQFPTLNSDSFLLIECFPFSSQVLRIGFAQFAPPVFQRCLKIIQSHVLSIDDLDSGSLQYDREIINCSFNLFSGSTADLDHSIVCLVSQSNLRNLLLHCFLDVVPAVGQRALAFLQHLAMGCPVRLRLYWAAILDTMTTLLNTFKLKKPNSVANNAFWIIEKFAIKVLKEMTSIVLTVLACLVQPLHHALVENSYVTLRNLAGNGLELVFYNIEQFMQVWSPTLSMILEDTKKEDVFAIEFVLKVEEACSTFREHSCFLVRVALLEP</sequence>
<keyword evidence="5" id="KW-0653">Protein transport</keyword>
<dbReference type="AlphaFoldDB" id="A0A9Q1L7V4"/>
<protein>
    <submittedName>
        <fullName evidence="7">Uncharacterized protein</fullName>
    </submittedName>
</protein>
<keyword evidence="6" id="KW-0472">Membrane</keyword>
<organism evidence="7 8">
    <name type="scientific">Anisodus acutangulus</name>
    <dbReference type="NCBI Taxonomy" id="402998"/>
    <lineage>
        <taxon>Eukaryota</taxon>
        <taxon>Viridiplantae</taxon>
        <taxon>Streptophyta</taxon>
        <taxon>Embryophyta</taxon>
        <taxon>Tracheophyta</taxon>
        <taxon>Spermatophyta</taxon>
        <taxon>Magnoliopsida</taxon>
        <taxon>eudicotyledons</taxon>
        <taxon>Gunneridae</taxon>
        <taxon>Pentapetalae</taxon>
        <taxon>asterids</taxon>
        <taxon>lamiids</taxon>
        <taxon>Solanales</taxon>
        <taxon>Solanaceae</taxon>
        <taxon>Solanoideae</taxon>
        <taxon>Hyoscyameae</taxon>
        <taxon>Anisodus</taxon>
    </lineage>
</organism>
<keyword evidence="3" id="KW-0963">Cytoplasm</keyword>
<dbReference type="InterPro" id="IPR040122">
    <property type="entry name" value="Importin_beta"/>
</dbReference>
<dbReference type="EMBL" id="JAJAGQ010000022">
    <property type="protein sequence ID" value="KAJ8529260.1"/>
    <property type="molecule type" value="Genomic_DNA"/>
</dbReference>
<keyword evidence="4" id="KW-0677">Repeat</keyword>
<feature type="transmembrane region" description="Helical" evidence="6">
    <location>
        <begin position="149"/>
        <end position="171"/>
    </location>
</feature>
<evidence type="ECO:0000256" key="4">
    <source>
        <dbReference type="ARBA" id="ARBA00022737"/>
    </source>
</evidence>
<evidence type="ECO:0000313" key="8">
    <source>
        <dbReference type="Proteomes" id="UP001152561"/>
    </source>
</evidence>
<dbReference type="Gene3D" id="1.25.10.10">
    <property type="entry name" value="Leucine-rich Repeat Variant"/>
    <property type="match status" value="1"/>
</dbReference>
<gene>
    <name evidence="7" type="ORF">K7X08_036095</name>
</gene>
<proteinExistence type="predicted"/>
<comment type="caution">
    <text evidence="7">The sequence shown here is derived from an EMBL/GenBank/DDBJ whole genome shotgun (WGS) entry which is preliminary data.</text>
</comment>
<dbReference type="InterPro" id="IPR016024">
    <property type="entry name" value="ARM-type_fold"/>
</dbReference>
<evidence type="ECO:0000256" key="1">
    <source>
        <dbReference type="ARBA" id="ARBA00004496"/>
    </source>
</evidence>
<evidence type="ECO:0000256" key="2">
    <source>
        <dbReference type="ARBA" id="ARBA00022448"/>
    </source>
</evidence>
<evidence type="ECO:0000256" key="3">
    <source>
        <dbReference type="ARBA" id="ARBA00022490"/>
    </source>
</evidence>
<dbReference type="InterPro" id="IPR011989">
    <property type="entry name" value="ARM-like"/>
</dbReference>
<keyword evidence="2" id="KW-0813">Transport</keyword>
<dbReference type="OrthoDB" id="1238419at2759"/>
<reference evidence="8" key="1">
    <citation type="journal article" date="2023" name="Proc. Natl. Acad. Sci. U.S.A.">
        <title>Genomic and structural basis for evolution of tropane alkaloid biosynthesis.</title>
        <authorList>
            <person name="Wanga Y.-J."/>
            <person name="Taina T."/>
            <person name="Yua J.-Y."/>
            <person name="Lia J."/>
            <person name="Xua B."/>
            <person name="Chenc J."/>
            <person name="D'Auriad J.C."/>
            <person name="Huanga J.-P."/>
            <person name="Huanga S.-X."/>
        </authorList>
    </citation>
    <scope>NUCLEOTIDE SEQUENCE [LARGE SCALE GENOMIC DNA]</scope>
    <source>
        <strain evidence="8">cv. KIB-2019</strain>
    </source>
</reference>
<dbReference type="GO" id="GO:0006606">
    <property type="term" value="P:protein import into nucleus"/>
    <property type="evidence" value="ECO:0007669"/>
    <property type="project" value="InterPro"/>
</dbReference>
<evidence type="ECO:0000256" key="6">
    <source>
        <dbReference type="SAM" id="Phobius"/>
    </source>
</evidence>
<comment type="subcellular location">
    <subcellularLocation>
        <location evidence="1">Cytoplasm</location>
    </subcellularLocation>
</comment>
<dbReference type="GO" id="GO:0005737">
    <property type="term" value="C:cytoplasm"/>
    <property type="evidence" value="ECO:0007669"/>
    <property type="project" value="UniProtKB-SubCell"/>
</dbReference>